<dbReference type="CDD" id="cd00657">
    <property type="entry name" value="Ferritin_like"/>
    <property type="match status" value="1"/>
</dbReference>
<dbReference type="InterPro" id="IPR009078">
    <property type="entry name" value="Ferritin-like_SF"/>
</dbReference>
<accession>A0ABR8HG57</accession>
<dbReference type="EMBL" id="JACJTC010000018">
    <property type="protein sequence ID" value="MBD2614309.1"/>
    <property type="molecule type" value="Genomic_DNA"/>
</dbReference>
<evidence type="ECO:0000313" key="1">
    <source>
        <dbReference type="EMBL" id="MBD2614309.1"/>
    </source>
</evidence>
<organism evidence="1 2">
    <name type="scientific">Nostoc punctiforme FACHB-252</name>
    <dbReference type="NCBI Taxonomy" id="1357509"/>
    <lineage>
        <taxon>Bacteria</taxon>
        <taxon>Bacillati</taxon>
        <taxon>Cyanobacteriota</taxon>
        <taxon>Cyanophyceae</taxon>
        <taxon>Nostocales</taxon>
        <taxon>Nostocaceae</taxon>
        <taxon>Nostoc</taxon>
    </lineage>
</organism>
<dbReference type="SUPFAM" id="SSF47240">
    <property type="entry name" value="Ferritin-like"/>
    <property type="match status" value="1"/>
</dbReference>
<name>A0ABR8HG57_NOSPU</name>
<gene>
    <name evidence="1" type="ORF">H6G94_24055</name>
</gene>
<protein>
    <submittedName>
        <fullName evidence="1">Ferritin-like domain-containing protein</fullName>
    </submittedName>
</protein>
<reference evidence="1 2" key="1">
    <citation type="journal article" date="2020" name="ISME J.">
        <title>Comparative genomics reveals insights into cyanobacterial evolution and habitat adaptation.</title>
        <authorList>
            <person name="Chen M.Y."/>
            <person name="Teng W.K."/>
            <person name="Zhao L."/>
            <person name="Hu C.X."/>
            <person name="Zhou Y.K."/>
            <person name="Han B.P."/>
            <person name="Song L.R."/>
            <person name="Shu W.S."/>
        </authorList>
    </citation>
    <scope>NUCLEOTIDE SEQUENCE [LARGE SCALE GENOMIC DNA]</scope>
    <source>
        <strain evidence="1 2">FACHB-252</strain>
    </source>
</reference>
<comment type="caution">
    <text evidence="1">The sequence shown here is derived from an EMBL/GenBank/DDBJ whole genome shotgun (WGS) entry which is preliminary data.</text>
</comment>
<dbReference type="Proteomes" id="UP000606396">
    <property type="component" value="Unassembled WGS sequence"/>
</dbReference>
<proteinExistence type="predicted"/>
<dbReference type="RefSeq" id="WP_190951318.1">
    <property type="nucleotide sequence ID" value="NZ_JACJTC010000018.1"/>
</dbReference>
<evidence type="ECO:0000313" key="2">
    <source>
        <dbReference type="Proteomes" id="UP000606396"/>
    </source>
</evidence>
<keyword evidence="2" id="KW-1185">Reference proteome</keyword>
<sequence>MKLGSVEHKELFCRSFTESYREYEPEYLPWPDLDDAALNFLRSIPFWEKALDTERQAGAIVSGYAQTLSDPVLQATIALQGQEELRHARLLKTLIDRYGIEIPERPPIEVPQNIEPIFTRFGFEECLDTFFAYGLFAIAREANVFPESIFTIFDPIIDEETRHIVFFVNWFTYTQIQRGQGFIPLRSIKTLWHYGKALSNLIAVFGNDDPSRTGFAATGTNIFTKDLTLKKFLEICLAENQRRMSKYDARLLQPQLLPKLANLALGILELTPKRKLQNIESASA</sequence>